<dbReference type="EMBL" id="JACBAG010001532">
    <property type="protein sequence ID" value="KAF7184797.1"/>
    <property type="molecule type" value="Genomic_DNA"/>
</dbReference>
<reference evidence="2" key="1">
    <citation type="submission" date="2020-06" db="EMBL/GenBank/DDBJ databases">
        <title>Draft genome sequences of strains closely related to Aspergillus parafelis and Aspergillus hiratsukae.</title>
        <authorList>
            <person name="Dos Santos R.A.C."/>
            <person name="Rivero-Menendez O."/>
            <person name="Steenwyk J.L."/>
            <person name="Mead M.E."/>
            <person name="Goldman G.H."/>
            <person name="Alastruey-Izquierdo A."/>
            <person name="Rokas A."/>
        </authorList>
    </citation>
    <scope>NUCLEOTIDE SEQUENCE</scope>
    <source>
        <strain evidence="2">CNM-CM7691</strain>
    </source>
</reference>
<accession>A0A8H6VBQ3</accession>
<sequence length="116" mass="13558">MAQMLVALQAVYLTRAGAVSHPADALDEMCKHFLLYGADLARLFLLHKEEIREEIVPQLALHKLQDDPIKNQRGWNFLQDQWTWAALPTTGERWLLDHMLGTDWLREEFLQLYQIS</sequence>
<evidence type="ECO:0000256" key="1">
    <source>
        <dbReference type="SAM" id="SignalP"/>
    </source>
</evidence>
<keyword evidence="1" id="KW-0732">Signal</keyword>
<evidence type="ECO:0000313" key="3">
    <source>
        <dbReference type="Proteomes" id="UP000641853"/>
    </source>
</evidence>
<gene>
    <name evidence="2" type="ORF">CNMCM7691_006405</name>
</gene>
<proteinExistence type="predicted"/>
<dbReference type="Proteomes" id="UP000641853">
    <property type="component" value="Unassembled WGS sequence"/>
</dbReference>
<organism evidence="2 3">
    <name type="scientific">Aspergillus felis</name>
    <dbReference type="NCBI Taxonomy" id="1287682"/>
    <lineage>
        <taxon>Eukaryota</taxon>
        <taxon>Fungi</taxon>
        <taxon>Dikarya</taxon>
        <taxon>Ascomycota</taxon>
        <taxon>Pezizomycotina</taxon>
        <taxon>Eurotiomycetes</taxon>
        <taxon>Eurotiomycetidae</taxon>
        <taxon>Eurotiales</taxon>
        <taxon>Aspergillaceae</taxon>
        <taxon>Aspergillus</taxon>
        <taxon>Aspergillus subgen. Fumigati</taxon>
    </lineage>
</organism>
<name>A0A8H6VBQ3_9EURO</name>
<protein>
    <submittedName>
        <fullName evidence="2">Uncharacterized protein</fullName>
    </submittedName>
</protein>
<evidence type="ECO:0000313" key="2">
    <source>
        <dbReference type="EMBL" id="KAF7184797.1"/>
    </source>
</evidence>
<feature type="signal peptide" evidence="1">
    <location>
        <begin position="1"/>
        <end position="16"/>
    </location>
</feature>
<keyword evidence="3" id="KW-1185">Reference proteome</keyword>
<dbReference type="AlphaFoldDB" id="A0A8H6VBQ3"/>
<comment type="caution">
    <text evidence="2">The sequence shown here is derived from an EMBL/GenBank/DDBJ whole genome shotgun (WGS) entry which is preliminary data.</text>
</comment>
<feature type="chain" id="PRO_5034849921" evidence="1">
    <location>
        <begin position="17"/>
        <end position="116"/>
    </location>
</feature>